<evidence type="ECO:0000313" key="2">
    <source>
        <dbReference type="EMBL" id="MEA5455747.1"/>
    </source>
</evidence>
<dbReference type="InterPro" id="IPR005025">
    <property type="entry name" value="FMN_Rdtase-like_dom"/>
</dbReference>
<gene>
    <name evidence="2" type="ORF">SPF06_13515</name>
</gene>
<evidence type="ECO:0000259" key="1">
    <source>
        <dbReference type="Pfam" id="PF03358"/>
    </source>
</evidence>
<protein>
    <submittedName>
        <fullName evidence="2">NAD(P)H-dependent oxidoreductase</fullName>
        <ecNumber evidence="2">1.-.-.-</ecNumber>
    </submittedName>
</protein>
<reference evidence="2 3" key="1">
    <citation type="submission" date="2023-12" db="EMBL/GenBank/DDBJ databases">
        <title>Sinomonas terricola sp. nov, isolated from litchi orchard soil in Guangdong, PR China.</title>
        <authorList>
            <person name="Jiaxin W."/>
            <person name="Yang Z."/>
            <person name="Honghui Z."/>
        </authorList>
    </citation>
    <scope>NUCLEOTIDE SEQUENCE [LARGE SCALE GENOMIC DNA]</scope>
    <source>
        <strain evidence="2 3">JGH33</strain>
    </source>
</reference>
<dbReference type="GO" id="GO:0016491">
    <property type="term" value="F:oxidoreductase activity"/>
    <property type="evidence" value="ECO:0007669"/>
    <property type="project" value="UniProtKB-KW"/>
</dbReference>
<dbReference type="PANTHER" id="PTHR30543:SF21">
    <property type="entry name" value="NAD(P)H-DEPENDENT FMN REDUCTASE LOT6"/>
    <property type="match status" value="1"/>
</dbReference>
<dbReference type="InterPro" id="IPR050712">
    <property type="entry name" value="NAD(P)H-dep_reductase"/>
</dbReference>
<keyword evidence="3" id="KW-1185">Reference proteome</keyword>
<feature type="domain" description="NADPH-dependent FMN reductase-like" evidence="1">
    <location>
        <begin position="6"/>
        <end position="151"/>
    </location>
</feature>
<evidence type="ECO:0000313" key="3">
    <source>
        <dbReference type="Proteomes" id="UP001304769"/>
    </source>
</evidence>
<accession>A0ABU5T7T1</accession>
<organism evidence="2 3">
    <name type="scientific">Sinomonas terricola</name>
    <dbReference type="NCBI Taxonomy" id="3110330"/>
    <lineage>
        <taxon>Bacteria</taxon>
        <taxon>Bacillati</taxon>
        <taxon>Actinomycetota</taxon>
        <taxon>Actinomycetes</taxon>
        <taxon>Micrococcales</taxon>
        <taxon>Micrococcaceae</taxon>
        <taxon>Sinomonas</taxon>
    </lineage>
</organism>
<dbReference type="RefSeq" id="WP_323279627.1">
    <property type="nucleotide sequence ID" value="NZ_JAYGGQ010000010.1"/>
</dbReference>
<dbReference type="Pfam" id="PF03358">
    <property type="entry name" value="FMN_red"/>
    <property type="match status" value="1"/>
</dbReference>
<sequence length="187" mass="19237">MAEKTILTLVGSLRAESVNSKFAQIAAETAPEGTTVTTFAGLEEIPFYNEDLDVEGKVPAKAAELRAAVAAADSILFVSPEYNGTMPAVLNNAIDWISRPFGQGAAVGTLAAVIGTSAGQYGGVWSHDDIRKSLKVAGATVLDDAKLAVGGSYQRFAAVEPQDDVEVVDGIRGVVATLAAAELAAAN</sequence>
<dbReference type="EMBL" id="JAYGGQ010000010">
    <property type="protein sequence ID" value="MEA5455747.1"/>
    <property type="molecule type" value="Genomic_DNA"/>
</dbReference>
<dbReference type="SUPFAM" id="SSF52218">
    <property type="entry name" value="Flavoproteins"/>
    <property type="match status" value="1"/>
</dbReference>
<dbReference type="InterPro" id="IPR029039">
    <property type="entry name" value="Flavoprotein-like_sf"/>
</dbReference>
<keyword evidence="2" id="KW-0560">Oxidoreductase</keyword>
<comment type="caution">
    <text evidence="2">The sequence shown here is derived from an EMBL/GenBank/DDBJ whole genome shotgun (WGS) entry which is preliminary data.</text>
</comment>
<dbReference type="EC" id="1.-.-.-" evidence="2"/>
<dbReference type="Gene3D" id="3.40.50.360">
    <property type="match status" value="1"/>
</dbReference>
<name>A0ABU5T7T1_9MICC</name>
<dbReference type="PANTHER" id="PTHR30543">
    <property type="entry name" value="CHROMATE REDUCTASE"/>
    <property type="match status" value="1"/>
</dbReference>
<dbReference type="Proteomes" id="UP001304769">
    <property type="component" value="Unassembled WGS sequence"/>
</dbReference>
<proteinExistence type="predicted"/>